<keyword evidence="4 5" id="KW-0131">Cell cycle</keyword>
<dbReference type="STRING" id="1317117.ATO7_05090"/>
<dbReference type="NCBIfam" id="NF003656">
    <property type="entry name" value="PRK05287.1-4"/>
    <property type="match status" value="1"/>
</dbReference>
<dbReference type="Gene3D" id="2.60.440.10">
    <property type="entry name" value="YacF-like domains"/>
    <property type="match status" value="1"/>
</dbReference>
<comment type="function">
    <text evidence="5">Cell division factor that enhances FtsZ-ring assembly. Directly interacts with FtsZ and promotes bundling of FtsZ protofilaments, with a reduction in FtsZ GTPase activity.</text>
</comment>
<comment type="caution">
    <text evidence="6">The sequence shown here is derived from an EMBL/GenBank/DDBJ whole genome shotgun (WGS) entry which is preliminary data.</text>
</comment>
<dbReference type="GO" id="GO:0005737">
    <property type="term" value="C:cytoplasm"/>
    <property type="evidence" value="ECO:0007669"/>
    <property type="project" value="UniProtKB-SubCell"/>
</dbReference>
<dbReference type="InterPro" id="IPR027462">
    <property type="entry name" value="ZapD_C"/>
</dbReference>
<dbReference type="GO" id="GO:0043093">
    <property type="term" value="P:FtsZ-dependent cytokinesis"/>
    <property type="evidence" value="ECO:0007669"/>
    <property type="project" value="UniProtKB-UniRule"/>
</dbReference>
<comment type="similarity">
    <text evidence="5">Belongs to the ZapD family.</text>
</comment>
<evidence type="ECO:0000256" key="2">
    <source>
        <dbReference type="ARBA" id="ARBA00022618"/>
    </source>
</evidence>
<dbReference type="EMBL" id="AQQV01000001">
    <property type="protein sequence ID" value="ORE89227.1"/>
    <property type="molecule type" value="Genomic_DNA"/>
</dbReference>
<dbReference type="HAMAP" id="MF_01092">
    <property type="entry name" value="ZapD"/>
    <property type="match status" value="1"/>
</dbReference>
<dbReference type="GO" id="GO:0032153">
    <property type="term" value="C:cell division site"/>
    <property type="evidence" value="ECO:0007669"/>
    <property type="project" value="TreeGrafter"/>
</dbReference>
<evidence type="ECO:0000256" key="3">
    <source>
        <dbReference type="ARBA" id="ARBA00023210"/>
    </source>
</evidence>
<evidence type="ECO:0000313" key="6">
    <source>
        <dbReference type="EMBL" id="ORE89227.1"/>
    </source>
</evidence>
<comment type="subunit">
    <text evidence="5">Interacts with FtsZ.</text>
</comment>
<evidence type="ECO:0000256" key="1">
    <source>
        <dbReference type="ARBA" id="ARBA00022490"/>
    </source>
</evidence>
<comment type="subcellular location">
    <subcellularLocation>
        <location evidence="5">Cytoplasm</location>
    </subcellularLocation>
    <text evidence="5">Localizes to mid-cell in an FtsZ-dependent manner.</text>
</comment>
<protein>
    <recommendedName>
        <fullName evidence="5">Cell division protein ZapD</fullName>
    </recommendedName>
    <alternativeName>
        <fullName evidence="5">Z ring-associated protein D</fullName>
    </alternativeName>
</protein>
<dbReference type="RefSeq" id="WP_083560147.1">
    <property type="nucleotide sequence ID" value="NZ_AQQV01000001.1"/>
</dbReference>
<keyword evidence="3 5" id="KW-0717">Septation</keyword>
<dbReference type="PANTHER" id="PTHR39455:SF1">
    <property type="entry name" value="CELL DIVISION PROTEIN ZAPD"/>
    <property type="match status" value="1"/>
</dbReference>
<dbReference type="PANTHER" id="PTHR39455">
    <property type="entry name" value="CELL DIVISION PROTEIN ZAPD"/>
    <property type="match status" value="1"/>
</dbReference>
<proteinExistence type="inferred from homology"/>
<organism evidence="6 7">
    <name type="scientific">Oceanococcus atlanticus</name>
    <dbReference type="NCBI Taxonomy" id="1317117"/>
    <lineage>
        <taxon>Bacteria</taxon>
        <taxon>Pseudomonadati</taxon>
        <taxon>Pseudomonadota</taxon>
        <taxon>Gammaproteobacteria</taxon>
        <taxon>Chromatiales</taxon>
        <taxon>Oceanococcaceae</taxon>
        <taxon>Oceanococcus</taxon>
    </lineage>
</organism>
<dbReference type="Pfam" id="PF07072">
    <property type="entry name" value="ZapD"/>
    <property type="match status" value="1"/>
</dbReference>
<dbReference type="OrthoDB" id="5294622at2"/>
<sequence length="256" mass="29303">MSDTDIVFEQPVSERVRTMLRLEHLFAQLDHHRQDESPWGMRASIVTLIDILSLFSRNDLKTEISRELGERRQALLPLRDRPGVDEGLLDEALGQLESTISDIQGCSSQRISQTLKDSDFLLAIINRSTIPGGTCHIDLPQFHRWLEASPTTSSNDMDSWLGNLRIFENAVALYMRLLRQSSHWKDTDAVDGMYVHSGQDKYHLIRLALPRGRHLYPEISAGRQRFSVRFMQQDSARSAAVHQTHPIRFKLSLCSL</sequence>
<dbReference type="InterPro" id="IPR036268">
    <property type="entry name" value="ZapD_sf"/>
</dbReference>
<dbReference type="Proteomes" id="UP000192342">
    <property type="component" value="Unassembled WGS sequence"/>
</dbReference>
<evidence type="ECO:0000256" key="4">
    <source>
        <dbReference type="ARBA" id="ARBA00023306"/>
    </source>
</evidence>
<dbReference type="AlphaFoldDB" id="A0A1Y1SHV2"/>
<dbReference type="Gene3D" id="1.10.3900.10">
    <property type="entry name" value="YacF-like"/>
    <property type="match status" value="1"/>
</dbReference>
<keyword evidence="2 5" id="KW-0132">Cell division</keyword>
<keyword evidence="1 5" id="KW-0963">Cytoplasm</keyword>
<gene>
    <name evidence="5" type="primary">zapD</name>
    <name evidence="6" type="ORF">ATO7_05090</name>
</gene>
<evidence type="ECO:0000313" key="7">
    <source>
        <dbReference type="Proteomes" id="UP000192342"/>
    </source>
</evidence>
<accession>A0A1Y1SHV2</accession>
<keyword evidence="7" id="KW-1185">Reference proteome</keyword>
<evidence type="ECO:0000256" key="5">
    <source>
        <dbReference type="HAMAP-Rule" id="MF_01092"/>
    </source>
</evidence>
<dbReference type="GO" id="GO:0000917">
    <property type="term" value="P:division septum assembly"/>
    <property type="evidence" value="ECO:0007669"/>
    <property type="project" value="UniProtKB-KW"/>
</dbReference>
<reference evidence="6 7" key="1">
    <citation type="submission" date="2013-04" db="EMBL/GenBank/DDBJ databases">
        <title>Oceanococcus atlanticus 22II-S10r2 Genome Sequencing.</title>
        <authorList>
            <person name="Lai Q."/>
            <person name="Li G."/>
            <person name="Shao Z."/>
        </authorList>
    </citation>
    <scope>NUCLEOTIDE SEQUENCE [LARGE SCALE GENOMIC DNA]</scope>
    <source>
        <strain evidence="6 7">22II-S10r2</strain>
    </source>
</reference>
<name>A0A1Y1SHV2_9GAMM</name>
<dbReference type="InterPro" id="IPR009777">
    <property type="entry name" value="ZapD"/>
</dbReference>
<dbReference type="SUPFAM" id="SSF160950">
    <property type="entry name" value="YacF-like"/>
    <property type="match status" value="1"/>
</dbReference>